<evidence type="ECO:0000313" key="1">
    <source>
        <dbReference type="EMBL" id="KHG07723.1"/>
    </source>
</evidence>
<protein>
    <submittedName>
        <fullName evidence="1">Uncharacterized protein</fullName>
    </submittedName>
</protein>
<reference evidence="2" key="1">
    <citation type="submission" date="2014-09" db="EMBL/GenBank/DDBJ databases">
        <authorList>
            <person name="Mudge J."/>
            <person name="Ramaraj T."/>
            <person name="Lindquist I.E."/>
            <person name="Bharti A.K."/>
            <person name="Sundararajan A."/>
            <person name="Cameron C.T."/>
            <person name="Woodward J.E."/>
            <person name="May G.D."/>
            <person name="Brubaker C."/>
            <person name="Broadhvest J."/>
            <person name="Wilkins T.A."/>
        </authorList>
    </citation>
    <scope>NUCLEOTIDE SEQUENCE</scope>
    <source>
        <strain evidence="2">cv. AKA8401</strain>
    </source>
</reference>
<sequence length="38" mass="4994">MIFREEINKIDMRFLLKKIWKEQKYRDFGRESIYRKKR</sequence>
<name>A0A0B0N032_GOSAR</name>
<proteinExistence type="predicted"/>
<organism evidence="1 2">
    <name type="scientific">Gossypium arboreum</name>
    <name type="common">Tree cotton</name>
    <name type="synonym">Gossypium nanking</name>
    <dbReference type="NCBI Taxonomy" id="29729"/>
    <lineage>
        <taxon>Eukaryota</taxon>
        <taxon>Viridiplantae</taxon>
        <taxon>Streptophyta</taxon>
        <taxon>Embryophyta</taxon>
        <taxon>Tracheophyta</taxon>
        <taxon>Spermatophyta</taxon>
        <taxon>Magnoliopsida</taxon>
        <taxon>eudicotyledons</taxon>
        <taxon>Gunneridae</taxon>
        <taxon>Pentapetalae</taxon>
        <taxon>rosids</taxon>
        <taxon>malvids</taxon>
        <taxon>Malvales</taxon>
        <taxon>Malvaceae</taxon>
        <taxon>Malvoideae</taxon>
        <taxon>Gossypium</taxon>
    </lineage>
</organism>
<dbReference type="Proteomes" id="UP000032142">
    <property type="component" value="Unassembled WGS sequence"/>
</dbReference>
<keyword evidence="2" id="KW-1185">Reference proteome</keyword>
<evidence type="ECO:0000313" key="2">
    <source>
        <dbReference type="Proteomes" id="UP000032142"/>
    </source>
</evidence>
<dbReference type="EMBL" id="JRRC01480663">
    <property type="protein sequence ID" value="KHG07723.1"/>
    <property type="molecule type" value="Genomic_DNA"/>
</dbReference>
<accession>A0A0B0N032</accession>
<gene>
    <name evidence="1" type="ORF">F383_33897</name>
</gene>
<comment type="caution">
    <text evidence="1">The sequence shown here is derived from an EMBL/GenBank/DDBJ whole genome shotgun (WGS) entry which is preliminary data.</text>
</comment>
<dbReference type="AlphaFoldDB" id="A0A0B0N032"/>